<evidence type="ECO:0000256" key="3">
    <source>
        <dbReference type="ARBA" id="ARBA00023180"/>
    </source>
</evidence>
<gene>
    <name evidence="5" type="ORF">ACFOMG_11225</name>
</gene>
<evidence type="ECO:0000313" key="6">
    <source>
        <dbReference type="Proteomes" id="UP001595722"/>
    </source>
</evidence>
<sequence>MFKLFLLVVIVIAAALGYPSPIDSAAFQPSRPLAMNGVLAPNDALQRTTLLPLPGARGGEDVALDKLNCVYTGAENGDILRKCPYSNWETLANTAGRPLGLAFDAAGNLIIADGVKGLLMLTPLAKLVTLVDQYQGQRLGVVDDVDIAADGTIYFSDASSRFPLKDYLWDALTAKPSGRLFAFNPLSGKLDLLADELFFANGVAVAADQSFVLVNETFAYRTSRIWLTGEKAGQRDLFTSQLPGLPDGIARDESGRFWMALYAPRSATLDKFHPVPFIKNQLAKLPRSFAPVPKPYGFIVQLDEQGNILQSLHDQAAVAIGEITSVQPHGDALYLGTLHGPAVGKLAY</sequence>
<dbReference type="InterPro" id="IPR018119">
    <property type="entry name" value="Strictosidine_synth_cons-reg"/>
</dbReference>
<name>A0ABV7VVH0_9GAMM</name>
<organism evidence="5 6">
    <name type="scientific">Bacterioplanoides pacificum</name>
    <dbReference type="NCBI Taxonomy" id="1171596"/>
    <lineage>
        <taxon>Bacteria</taxon>
        <taxon>Pseudomonadati</taxon>
        <taxon>Pseudomonadota</taxon>
        <taxon>Gammaproteobacteria</taxon>
        <taxon>Oceanospirillales</taxon>
        <taxon>Oceanospirillaceae</taxon>
        <taxon>Bacterioplanoides</taxon>
    </lineage>
</organism>
<dbReference type="Proteomes" id="UP001595722">
    <property type="component" value="Unassembled WGS sequence"/>
</dbReference>
<keyword evidence="2" id="KW-0597">Phosphoprotein</keyword>
<comment type="caution">
    <text evidence="5">The sequence shown here is derived from an EMBL/GenBank/DDBJ whole genome shotgun (WGS) entry which is preliminary data.</text>
</comment>
<dbReference type="RefSeq" id="WP_376866690.1">
    <property type="nucleotide sequence ID" value="NZ_JBHRYB010000011.1"/>
</dbReference>
<dbReference type="EMBL" id="JBHRYB010000011">
    <property type="protein sequence ID" value="MFC3680667.1"/>
    <property type="molecule type" value="Genomic_DNA"/>
</dbReference>
<evidence type="ECO:0000259" key="4">
    <source>
        <dbReference type="Pfam" id="PF03088"/>
    </source>
</evidence>
<dbReference type="PANTHER" id="PTHR10426:SF88">
    <property type="entry name" value="ADIPOCYTE PLASMA MEMBRANE-ASSOCIATED PROTEIN HEMOMUCIN-RELATED"/>
    <property type="match status" value="1"/>
</dbReference>
<dbReference type="InterPro" id="IPR011042">
    <property type="entry name" value="6-blade_b-propeller_TolB-like"/>
</dbReference>
<comment type="similarity">
    <text evidence="1">Belongs to the strictosidine synthase family.</text>
</comment>
<keyword evidence="6" id="KW-1185">Reference proteome</keyword>
<protein>
    <submittedName>
        <fullName evidence="5">SMP-30/gluconolactonase/LRE family protein</fullName>
    </submittedName>
</protein>
<evidence type="ECO:0000313" key="5">
    <source>
        <dbReference type="EMBL" id="MFC3680667.1"/>
    </source>
</evidence>
<evidence type="ECO:0000256" key="1">
    <source>
        <dbReference type="ARBA" id="ARBA00009191"/>
    </source>
</evidence>
<keyword evidence="3" id="KW-0325">Glycoprotein</keyword>
<reference evidence="6" key="1">
    <citation type="journal article" date="2019" name="Int. J. Syst. Evol. Microbiol.">
        <title>The Global Catalogue of Microorganisms (GCM) 10K type strain sequencing project: providing services to taxonomists for standard genome sequencing and annotation.</title>
        <authorList>
            <consortium name="The Broad Institute Genomics Platform"/>
            <consortium name="The Broad Institute Genome Sequencing Center for Infectious Disease"/>
            <person name="Wu L."/>
            <person name="Ma J."/>
        </authorList>
    </citation>
    <scope>NUCLEOTIDE SEQUENCE [LARGE SCALE GENOMIC DNA]</scope>
    <source>
        <strain evidence="6">KCTC 42424</strain>
    </source>
</reference>
<dbReference type="Gene3D" id="2.120.10.30">
    <property type="entry name" value="TolB, C-terminal domain"/>
    <property type="match status" value="1"/>
</dbReference>
<feature type="domain" description="Strictosidine synthase conserved region" evidence="4">
    <location>
        <begin position="143"/>
        <end position="229"/>
    </location>
</feature>
<dbReference type="Pfam" id="PF20067">
    <property type="entry name" value="SSL_N"/>
    <property type="match status" value="1"/>
</dbReference>
<accession>A0ABV7VVH0</accession>
<dbReference type="SUPFAM" id="SSF63829">
    <property type="entry name" value="Calcium-dependent phosphotriesterase"/>
    <property type="match status" value="1"/>
</dbReference>
<evidence type="ECO:0000256" key="2">
    <source>
        <dbReference type="ARBA" id="ARBA00022553"/>
    </source>
</evidence>
<dbReference type="PANTHER" id="PTHR10426">
    <property type="entry name" value="STRICTOSIDINE SYNTHASE-RELATED"/>
    <property type="match status" value="1"/>
</dbReference>
<dbReference type="Pfam" id="PF03088">
    <property type="entry name" value="Str_synth"/>
    <property type="match status" value="1"/>
</dbReference>
<proteinExistence type="inferred from homology"/>